<keyword evidence="2" id="KW-0732">Signal</keyword>
<comment type="similarity">
    <text evidence="1">Belongs to the plant LTP family.</text>
</comment>
<dbReference type="EMBL" id="BSYR01000052">
    <property type="protein sequence ID" value="GMJ08547.1"/>
    <property type="molecule type" value="Genomic_DNA"/>
</dbReference>
<dbReference type="OrthoDB" id="1890443at2759"/>
<feature type="signal peptide" evidence="2">
    <location>
        <begin position="1"/>
        <end position="26"/>
    </location>
</feature>
<reference evidence="3" key="1">
    <citation type="submission" date="2023-05" db="EMBL/GenBank/DDBJ databases">
        <title>Genome and transcriptome analyses reveal genes involved in the formation of fine ridges on petal epidermal cells in Hibiscus trionum.</title>
        <authorList>
            <person name="Koshimizu S."/>
            <person name="Masuda S."/>
            <person name="Ishii T."/>
            <person name="Shirasu K."/>
            <person name="Hoshino A."/>
            <person name="Arita M."/>
        </authorList>
    </citation>
    <scope>NUCLEOTIDE SEQUENCE</scope>
    <source>
        <strain evidence="3">Hamamatsu line</strain>
    </source>
</reference>
<dbReference type="PRINTS" id="PR00382">
    <property type="entry name" value="LIPIDTRNSFER"/>
</dbReference>
<keyword evidence="4" id="KW-1185">Reference proteome</keyword>
<evidence type="ECO:0000313" key="4">
    <source>
        <dbReference type="Proteomes" id="UP001165190"/>
    </source>
</evidence>
<dbReference type="PANTHER" id="PTHR33076">
    <property type="entry name" value="NON-SPECIFIC LIPID-TRANSFER PROTEIN 2-RELATED"/>
    <property type="match status" value="1"/>
</dbReference>
<evidence type="ECO:0000256" key="2">
    <source>
        <dbReference type="SAM" id="SignalP"/>
    </source>
</evidence>
<dbReference type="InterPro" id="IPR036312">
    <property type="entry name" value="Bifun_inhib/LTP/seed_sf"/>
</dbReference>
<organism evidence="3 4">
    <name type="scientific">Hibiscus trionum</name>
    <name type="common">Flower of an hour</name>
    <dbReference type="NCBI Taxonomy" id="183268"/>
    <lineage>
        <taxon>Eukaryota</taxon>
        <taxon>Viridiplantae</taxon>
        <taxon>Streptophyta</taxon>
        <taxon>Embryophyta</taxon>
        <taxon>Tracheophyta</taxon>
        <taxon>Spermatophyta</taxon>
        <taxon>Magnoliopsida</taxon>
        <taxon>eudicotyledons</taxon>
        <taxon>Gunneridae</taxon>
        <taxon>Pentapetalae</taxon>
        <taxon>rosids</taxon>
        <taxon>malvids</taxon>
        <taxon>Malvales</taxon>
        <taxon>Malvaceae</taxon>
        <taxon>Malvoideae</taxon>
        <taxon>Hibiscus</taxon>
    </lineage>
</organism>
<evidence type="ECO:0000256" key="1">
    <source>
        <dbReference type="ARBA" id="ARBA00009748"/>
    </source>
</evidence>
<dbReference type="AlphaFoldDB" id="A0A9W7MQ19"/>
<dbReference type="Proteomes" id="UP001165190">
    <property type="component" value="Unassembled WGS sequence"/>
</dbReference>
<dbReference type="GO" id="GO:0006869">
    <property type="term" value="P:lipid transport"/>
    <property type="evidence" value="ECO:0007669"/>
    <property type="project" value="InterPro"/>
</dbReference>
<gene>
    <name evidence="3" type="ORF">HRI_004523900</name>
</gene>
<dbReference type="Gene3D" id="1.10.110.10">
    <property type="entry name" value="Plant lipid-transfer and hydrophobic proteins"/>
    <property type="match status" value="1"/>
</dbReference>
<proteinExistence type="inferred from homology"/>
<accession>A0A9W7MQ19</accession>
<dbReference type="InterPro" id="IPR000528">
    <property type="entry name" value="Plant_nsLTP"/>
</dbReference>
<sequence>MASSMSLKLAYVVVLCLVVGAPLAHGAINYGQVTSSLEPSIPYLTSGGDVQPGSCSRIKSLDAAAQTTPDLQVACNYLKSAAGRCVALIRIRGRG</sequence>
<evidence type="ECO:0000313" key="3">
    <source>
        <dbReference type="EMBL" id="GMJ08547.1"/>
    </source>
</evidence>
<name>A0A9W7MQ19_HIBTR</name>
<comment type="caution">
    <text evidence="3">The sequence shown here is derived from an EMBL/GenBank/DDBJ whole genome shotgun (WGS) entry which is preliminary data.</text>
</comment>
<dbReference type="SUPFAM" id="SSF47699">
    <property type="entry name" value="Bifunctional inhibitor/lipid-transfer protein/seed storage 2S albumin"/>
    <property type="match status" value="1"/>
</dbReference>
<dbReference type="GO" id="GO:0008289">
    <property type="term" value="F:lipid binding"/>
    <property type="evidence" value="ECO:0007669"/>
    <property type="project" value="InterPro"/>
</dbReference>
<protein>
    <submittedName>
        <fullName evidence="3">ARABIDOPSIS THALIANA LIPID TRANSFER PROTEIN 1, lipid transfer protein 1, LIPID TRANSFER PROTEIN 1</fullName>
    </submittedName>
</protein>
<feature type="chain" id="PRO_5040847880" evidence="2">
    <location>
        <begin position="27"/>
        <end position="95"/>
    </location>
</feature>